<dbReference type="PROSITE" id="PS00688">
    <property type="entry name" value="SIGMA54_INTERACT_3"/>
    <property type="match status" value="1"/>
</dbReference>
<evidence type="ECO:0000256" key="6">
    <source>
        <dbReference type="ARBA" id="ARBA00022741"/>
    </source>
</evidence>
<evidence type="ECO:0000256" key="11">
    <source>
        <dbReference type="ARBA" id="ARBA00023159"/>
    </source>
</evidence>
<dbReference type="InterPro" id="IPR001789">
    <property type="entry name" value="Sig_transdc_resp-reg_receiver"/>
</dbReference>
<feature type="modified residue" description="4-aspartylphosphate" evidence="16">
    <location>
        <position position="52"/>
    </location>
</feature>
<dbReference type="Pfam" id="PF25601">
    <property type="entry name" value="AAA_lid_14"/>
    <property type="match status" value="1"/>
</dbReference>
<keyword evidence="20" id="KW-1185">Reference proteome</keyword>
<evidence type="ECO:0000256" key="5">
    <source>
        <dbReference type="ARBA" id="ARBA00022553"/>
    </source>
</evidence>
<reference evidence="19 20" key="1">
    <citation type="submission" date="2022-01" db="EMBL/GenBank/DDBJ databases">
        <title>Desulfofustis limnae sp. nov., a novel mesophilic sulfate-reducing bacterium isolated from marsh soil.</title>
        <authorList>
            <person name="Watanabe M."/>
            <person name="Takahashi A."/>
            <person name="Kojima H."/>
            <person name="Fukui M."/>
        </authorList>
    </citation>
    <scope>NUCLEOTIDE SEQUENCE [LARGE SCALE GENOMIC DNA]</scope>
    <source>
        <strain evidence="19 20">PPLL</strain>
    </source>
</reference>
<name>A0ABM7WD87_9BACT</name>
<evidence type="ECO:0000256" key="1">
    <source>
        <dbReference type="ARBA" id="ARBA00004496"/>
    </source>
</evidence>
<dbReference type="CDD" id="cd00009">
    <property type="entry name" value="AAA"/>
    <property type="match status" value="1"/>
</dbReference>
<dbReference type="Pfam" id="PF00072">
    <property type="entry name" value="Response_reg"/>
    <property type="match status" value="1"/>
</dbReference>
<evidence type="ECO:0000313" key="20">
    <source>
        <dbReference type="Proteomes" id="UP000830055"/>
    </source>
</evidence>
<keyword evidence="6" id="KW-0547">Nucleotide-binding</keyword>
<dbReference type="SUPFAM" id="SSF46689">
    <property type="entry name" value="Homeodomain-like"/>
    <property type="match status" value="1"/>
</dbReference>
<keyword evidence="4" id="KW-0678">Repressor</keyword>
<evidence type="ECO:0000256" key="8">
    <source>
        <dbReference type="ARBA" id="ARBA00023012"/>
    </source>
</evidence>
<keyword evidence="9" id="KW-0805">Transcription regulation</keyword>
<dbReference type="RefSeq" id="WP_284152240.1">
    <property type="nucleotide sequence ID" value="NZ_AP025516.1"/>
</dbReference>
<keyword evidence="5 16" id="KW-0597">Phosphoprotein</keyword>
<dbReference type="CDD" id="cd00156">
    <property type="entry name" value="REC"/>
    <property type="match status" value="1"/>
</dbReference>
<evidence type="ECO:0000256" key="4">
    <source>
        <dbReference type="ARBA" id="ARBA00022491"/>
    </source>
</evidence>
<gene>
    <name evidence="19" type="primary">gnfM</name>
    <name evidence="19" type="ORF">DPPLL_32760</name>
</gene>
<keyword evidence="12" id="KW-0804">Transcription</keyword>
<dbReference type="PANTHER" id="PTHR32071:SF95">
    <property type="entry name" value="DNA-BINDING TRANSCRIPTIONAL REGULATOR NTRC"/>
    <property type="match status" value="1"/>
</dbReference>
<evidence type="ECO:0000256" key="2">
    <source>
        <dbReference type="ARBA" id="ARBA00019059"/>
    </source>
</evidence>
<dbReference type="InterPro" id="IPR025944">
    <property type="entry name" value="Sigma_54_int_dom_CS"/>
</dbReference>
<evidence type="ECO:0000256" key="10">
    <source>
        <dbReference type="ARBA" id="ARBA00023125"/>
    </source>
</evidence>
<dbReference type="InterPro" id="IPR009057">
    <property type="entry name" value="Homeodomain-like_sf"/>
</dbReference>
<dbReference type="InterPro" id="IPR002078">
    <property type="entry name" value="Sigma_54_int"/>
</dbReference>
<dbReference type="EMBL" id="AP025516">
    <property type="protein sequence ID" value="BDD88911.1"/>
    <property type="molecule type" value="Genomic_DNA"/>
</dbReference>
<dbReference type="PANTHER" id="PTHR32071">
    <property type="entry name" value="TRANSCRIPTIONAL REGULATORY PROTEIN"/>
    <property type="match status" value="1"/>
</dbReference>
<keyword evidence="7" id="KW-0067">ATP-binding</keyword>
<protein>
    <recommendedName>
        <fullName evidence="2">DNA-binding transcriptional regulator NtrC</fullName>
    </recommendedName>
    <alternativeName>
        <fullName evidence="14">Nitrogen regulation protein NR(I)</fullName>
    </alternativeName>
    <alternativeName>
        <fullName evidence="15">Nitrogen regulator I</fullName>
    </alternativeName>
</protein>
<dbReference type="Proteomes" id="UP000830055">
    <property type="component" value="Chromosome"/>
</dbReference>
<keyword evidence="10" id="KW-0238">DNA-binding</keyword>
<sequence length="479" mass="54407">MEKVVVIDDDDGLLHFLSRFFQRKHFTVTACRNAREAVEAISRETFDLIMLDYKMPEINGLDALVQIKEIERKTPVILMTAYGTMDLAIEAMKRGAYDYLVKPFDQKDLTRIVGEALTVNRQMKEVVGLPAVDAAQLSPAAGRTPLQIIGNSRKMQEIFKLIGQVAEKDVAVFITGESGTGKELAARAIYHHSRRTDKPFIAVNCAAVPEGLFESELFGHERGAFTGADRTVIGKIERCDGGTLFLDEIAELSLPLQAKLLRVIQEREIERVGGNRSIPVDVRILAATNRDIDREVEEGRFREDLYWRLKVISLHLPPLRERSEDIPALIDYFLDRFCREYQRSRCFLGEGTLHKLLSYSWPGNVRELENWVRRGVLLSAGPVIDEKELPLPATDAEPGSRIQGRDQLLERLRYGLERIAPELLRLAEPDMRDRIIEAVDEVLLEAALQQSEGNQVRASKLLGISRNTLRQRLRKIQER</sequence>
<feature type="domain" description="Sigma-54 factor interaction" evidence="17">
    <location>
        <begin position="148"/>
        <end position="377"/>
    </location>
</feature>
<dbReference type="InterPro" id="IPR002197">
    <property type="entry name" value="HTH_Fis"/>
</dbReference>
<keyword evidence="8" id="KW-0902">Two-component regulatory system</keyword>
<evidence type="ECO:0000256" key="7">
    <source>
        <dbReference type="ARBA" id="ARBA00022840"/>
    </source>
</evidence>
<dbReference type="Gene3D" id="3.40.50.300">
    <property type="entry name" value="P-loop containing nucleotide triphosphate hydrolases"/>
    <property type="match status" value="1"/>
</dbReference>
<feature type="domain" description="Response regulatory" evidence="18">
    <location>
        <begin position="3"/>
        <end position="117"/>
    </location>
</feature>
<keyword evidence="13" id="KW-0535">Nitrogen fixation</keyword>
<dbReference type="InterPro" id="IPR058031">
    <property type="entry name" value="AAA_lid_NorR"/>
</dbReference>
<dbReference type="PRINTS" id="PR01590">
    <property type="entry name" value="HTHFIS"/>
</dbReference>
<evidence type="ECO:0000256" key="12">
    <source>
        <dbReference type="ARBA" id="ARBA00023163"/>
    </source>
</evidence>
<accession>A0ABM7WD87</accession>
<dbReference type="Gene3D" id="1.10.8.60">
    <property type="match status" value="1"/>
</dbReference>
<dbReference type="InterPro" id="IPR003593">
    <property type="entry name" value="AAA+_ATPase"/>
</dbReference>
<organism evidence="19 20">
    <name type="scientific">Desulfofustis limnaeus</name>
    <dbReference type="NCBI Taxonomy" id="2740163"/>
    <lineage>
        <taxon>Bacteria</taxon>
        <taxon>Pseudomonadati</taxon>
        <taxon>Thermodesulfobacteriota</taxon>
        <taxon>Desulfobulbia</taxon>
        <taxon>Desulfobulbales</taxon>
        <taxon>Desulfocapsaceae</taxon>
        <taxon>Desulfofustis</taxon>
    </lineage>
</organism>
<dbReference type="Pfam" id="PF02954">
    <property type="entry name" value="HTH_8"/>
    <property type="match status" value="1"/>
</dbReference>
<dbReference type="SMART" id="SM00382">
    <property type="entry name" value="AAA"/>
    <property type="match status" value="1"/>
</dbReference>
<dbReference type="PROSITE" id="PS50110">
    <property type="entry name" value="RESPONSE_REGULATORY"/>
    <property type="match status" value="1"/>
</dbReference>
<evidence type="ECO:0000259" key="17">
    <source>
        <dbReference type="PROSITE" id="PS50045"/>
    </source>
</evidence>
<dbReference type="SUPFAM" id="SSF52172">
    <property type="entry name" value="CheY-like"/>
    <property type="match status" value="1"/>
</dbReference>
<evidence type="ECO:0000256" key="9">
    <source>
        <dbReference type="ARBA" id="ARBA00023015"/>
    </source>
</evidence>
<keyword evidence="11" id="KW-0010">Activator</keyword>
<dbReference type="InterPro" id="IPR011006">
    <property type="entry name" value="CheY-like_superfamily"/>
</dbReference>
<proteinExistence type="predicted"/>
<evidence type="ECO:0000313" key="19">
    <source>
        <dbReference type="EMBL" id="BDD88911.1"/>
    </source>
</evidence>
<evidence type="ECO:0000256" key="16">
    <source>
        <dbReference type="PROSITE-ProRule" id="PRU00169"/>
    </source>
</evidence>
<evidence type="ECO:0000256" key="13">
    <source>
        <dbReference type="ARBA" id="ARBA00023231"/>
    </source>
</evidence>
<evidence type="ECO:0000256" key="14">
    <source>
        <dbReference type="ARBA" id="ARBA00029881"/>
    </source>
</evidence>
<evidence type="ECO:0000256" key="3">
    <source>
        <dbReference type="ARBA" id="ARBA00022490"/>
    </source>
</evidence>
<dbReference type="Pfam" id="PF00158">
    <property type="entry name" value="Sigma54_activat"/>
    <property type="match status" value="1"/>
</dbReference>
<evidence type="ECO:0000259" key="18">
    <source>
        <dbReference type="PROSITE" id="PS50110"/>
    </source>
</evidence>
<evidence type="ECO:0000256" key="15">
    <source>
        <dbReference type="ARBA" id="ARBA00031910"/>
    </source>
</evidence>
<keyword evidence="3" id="KW-0963">Cytoplasm</keyword>
<dbReference type="SUPFAM" id="SSF52540">
    <property type="entry name" value="P-loop containing nucleoside triphosphate hydrolases"/>
    <property type="match status" value="1"/>
</dbReference>
<dbReference type="PROSITE" id="PS50045">
    <property type="entry name" value="SIGMA54_INTERACT_4"/>
    <property type="match status" value="1"/>
</dbReference>
<dbReference type="Gene3D" id="3.40.50.2300">
    <property type="match status" value="1"/>
</dbReference>
<dbReference type="InterPro" id="IPR027417">
    <property type="entry name" value="P-loop_NTPase"/>
</dbReference>
<comment type="subcellular location">
    <subcellularLocation>
        <location evidence="1">Cytoplasm</location>
    </subcellularLocation>
</comment>
<dbReference type="SMART" id="SM00448">
    <property type="entry name" value="REC"/>
    <property type="match status" value="1"/>
</dbReference>
<dbReference type="Gene3D" id="1.10.10.60">
    <property type="entry name" value="Homeodomain-like"/>
    <property type="match status" value="1"/>
</dbReference>